<reference evidence="2" key="1">
    <citation type="submission" date="2016-10" db="EMBL/GenBank/DDBJ databases">
        <authorList>
            <person name="Varghese N."/>
            <person name="Submissions S."/>
        </authorList>
    </citation>
    <scope>NUCLEOTIDE SEQUENCE [LARGE SCALE GENOMIC DNA]</scope>
    <source>
        <strain evidence="2">DSM 23920</strain>
    </source>
</reference>
<sequence length="88" mass="9904">MLDGIKADLKKLSQSKKPDATRAYNQFLARYGAQFGLGDPEAVAAIRLQLQQQYTVQRKFSLITGKMVTPLDAYHQLVTMLAKALKKY</sequence>
<dbReference type="AlphaFoldDB" id="A0A1H4EKC7"/>
<dbReference type="RefSeq" id="WP_089763488.1">
    <property type="nucleotide sequence ID" value="NZ_BKAT01000032.1"/>
</dbReference>
<dbReference type="EMBL" id="FNRL01000019">
    <property type="protein sequence ID" value="SEA85485.1"/>
    <property type="molecule type" value="Genomic_DNA"/>
</dbReference>
<dbReference type="Proteomes" id="UP000199656">
    <property type="component" value="Unassembled WGS sequence"/>
</dbReference>
<gene>
    <name evidence="1" type="ORF">SAMN05660909_03778</name>
</gene>
<name>A0A1H4EKC7_9BACT</name>
<evidence type="ECO:0000313" key="1">
    <source>
        <dbReference type="EMBL" id="SEA85485.1"/>
    </source>
</evidence>
<dbReference type="STRING" id="408074.SAMN05660909_03778"/>
<evidence type="ECO:0000313" key="2">
    <source>
        <dbReference type="Proteomes" id="UP000199656"/>
    </source>
</evidence>
<keyword evidence="2" id="KW-1185">Reference proteome</keyword>
<organism evidence="1 2">
    <name type="scientific">Chitinophaga terrae</name>
    <name type="common">ex Kim and Jung 2007</name>
    <dbReference type="NCBI Taxonomy" id="408074"/>
    <lineage>
        <taxon>Bacteria</taxon>
        <taxon>Pseudomonadati</taxon>
        <taxon>Bacteroidota</taxon>
        <taxon>Chitinophagia</taxon>
        <taxon>Chitinophagales</taxon>
        <taxon>Chitinophagaceae</taxon>
        <taxon>Chitinophaga</taxon>
    </lineage>
</organism>
<protein>
    <submittedName>
        <fullName evidence="1">Uncharacterized protein</fullName>
    </submittedName>
</protein>
<proteinExistence type="predicted"/>
<accession>A0A1H4EKC7</accession>